<evidence type="ECO:0008006" key="3">
    <source>
        <dbReference type="Google" id="ProtNLM"/>
    </source>
</evidence>
<dbReference type="Pfam" id="PF06167">
    <property type="entry name" value="Peptidase_M90"/>
    <property type="match status" value="1"/>
</dbReference>
<dbReference type="PANTHER" id="PTHR30164">
    <property type="entry name" value="MTFA PEPTIDASE"/>
    <property type="match status" value="1"/>
</dbReference>
<evidence type="ECO:0000313" key="2">
    <source>
        <dbReference type="Proteomes" id="UP000242219"/>
    </source>
</evidence>
<dbReference type="Gene3D" id="1.10.472.150">
    <property type="entry name" value="Glucose-regulated metallo-peptidase M90, N-terminal domain"/>
    <property type="match status" value="1"/>
</dbReference>
<name>A0A1V6LZU4_9BACT</name>
<dbReference type="CDD" id="cd20169">
    <property type="entry name" value="Peptidase_M90_mtfA"/>
    <property type="match status" value="1"/>
</dbReference>
<dbReference type="InterPro" id="IPR024079">
    <property type="entry name" value="MetalloPept_cat_dom_sf"/>
</dbReference>
<gene>
    <name evidence="1" type="ORF">BIY37_07380</name>
</gene>
<reference evidence="1 2" key="1">
    <citation type="journal article" date="2016" name="Genome Announc.">
        <title>Draft Genome Sequence of the Anaerobic Ammonium-Oxidizing Bacterium 'Candidatus Brocadia sp. 40'.</title>
        <authorList>
            <person name="Ali M."/>
            <person name="Haroon M.F."/>
            <person name="Narita Y."/>
            <person name="Zhang L."/>
            <person name="Rangel Shaw D."/>
            <person name="Okabe S."/>
            <person name="Saikaly P.E."/>
        </authorList>
    </citation>
    <scope>NUCLEOTIDE SEQUENCE [LARGE SCALE GENOMIC DNA]</scope>
    <source>
        <strain evidence="1 2">40</strain>
    </source>
</reference>
<keyword evidence="2" id="KW-1185">Reference proteome</keyword>
<protein>
    <recommendedName>
        <fullName evidence="3">Zinc-dependent peptidase</fullName>
    </recommendedName>
</protein>
<comment type="caution">
    <text evidence="1">The sequence shown here is derived from an EMBL/GenBank/DDBJ whole genome shotgun (WGS) entry which is preliminary data.</text>
</comment>
<dbReference type="PANTHER" id="PTHR30164:SF2">
    <property type="entry name" value="PROTEIN MTFA"/>
    <property type="match status" value="1"/>
</dbReference>
<dbReference type="Proteomes" id="UP000242219">
    <property type="component" value="Unassembled WGS sequence"/>
</dbReference>
<dbReference type="Gene3D" id="3.40.390.10">
    <property type="entry name" value="Collagenase (Catalytic Domain)"/>
    <property type="match status" value="1"/>
</dbReference>
<dbReference type="RefSeq" id="WP_070067175.1">
    <property type="nucleotide sequence ID" value="NZ_MJUW02000080.1"/>
</dbReference>
<dbReference type="GO" id="GO:0005829">
    <property type="term" value="C:cytosol"/>
    <property type="evidence" value="ECO:0007669"/>
    <property type="project" value="TreeGrafter"/>
</dbReference>
<dbReference type="EMBL" id="MJUW02000080">
    <property type="protein sequence ID" value="OQD45669.1"/>
    <property type="molecule type" value="Genomic_DNA"/>
</dbReference>
<dbReference type="GO" id="GO:0004177">
    <property type="term" value="F:aminopeptidase activity"/>
    <property type="evidence" value="ECO:0007669"/>
    <property type="project" value="TreeGrafter"/>
</dbReference>
<dbReference type="InterPro" id="IPR042252">
    <property type="entry name" value="MtfA_N"/>
</dbReference>
<evidence type="ECO:0000313" key="1">
    <source>
        <dbReference type="EMBL" id="OQD45669.1"/>
    </source>
</evidence>
<dbReference type="GO" id="GO:0008237">
    <property type="term" value="F:metallopeptidase activity"/>
    <property type="evidence" value="ECO:0007669"/>
    <property type="project" value="InterPro"/>
</dbReference>
<sequence>MFGFKHRRRDSLRVIPLPMVWLKTIERNIPFYRCLPIADQQELQGHIQVFLDEKRFEGCGGLQINDEIKVTIATQACLLLLHRDTDYYPAMVTILVYPSTYIAHMSESVGGIVREGDSVRLGESWQHGVVILSWDDVLRGAADIHDGHNVVLHEFAHQLDQEGGAAHGSPILPRRSMYVAWARVLGAEYVRLQQDAEHGRKTVLDKYGATNPAEFFAVATECFFEKAEQLKRKHPELYEELKLYYLQDPAQLSR</sequence>
<dbReference type="SUPFAM" id="SSF55486">
    <property type="entry name" value="Metalloproteases ('zincins'), catalytic domain"/>
    <property type="match status" value="1"/>
</dbReference>
<accession>A0A1V6LZU4</accession>
<proteinExistence type="predicted"/>
<dbReference type="InterPro" id="IPR010384">
    <property type="entry name" value="MtfA_fam"/>
</dbReference>
<organism evidence="1 2">
    <name type="scientific">Candidatus Brocadia sapporoensis</name>
    <dbReference type="NCBI Taxonomy" id="392547"/>
    <lineage>
        <taxon>Bacteria</taxon>
        <taxon>Pseudomonadati</taxon>
        <taxon>Planctomycetota</taxon>
        <taxon>Candidatus Brocadiia</taxon>
        <taxon>Candidatus Brocadiales</taxon>
        <taxon>Candidatus Brocadiaceae</taxon>
        <taxon>Candidatus Brocadia</taxon>
    </lineage>
</organism>
<dbReference type="AlphaFoldDB" id="A0A1V6LZU4"/>